<comment type="similarity">
    <text evidence="1 3">Belongs to the glycosyl hydrolase 57 family.</text>
</comment>
<dbReference type="SUPFAM" id="SSF88713">
    <property type="entry name" value="Glycoside hydrolase/deacetylase"/>
    <property type="match status" value="1"/>
</dbReference>
<keyword evidence="2 3" id="KW-0119">Carbohydrate metabolism</keyword>
<dbReference type="InterPro" id="IPR037090">
    <property type="entry name" value="57_glycoside_trans_central"/>
</dbReference>
<dbReference type="InterPro" id="IPR001296">
    <property type="entry name" value="Glyco_trans_1"/>
</dbReference>
<dbReference type="Pfam" id="PF09210">
    <property type="entry name" value="BE_C"/>
    <property type="match status" value="1"/>
</dbReference>
<feature type="domain" description="Glycoside hydrolase family 57 N-terminal" evidence="5">
    <location>
        <begin position="16"/>
        <end position="406"/>
    </location>
</feature>
<dbReference type="InterPro" id="IPR011330">
    <property type="entry name" value="Glyco_hydro/deAcase_b/a-brl"/>
</dbReference>
<dbReference type="Gene3D" id="1.20.1430.10">
    <property type="entry name" value="Families 57/38 glycoside transferase, middle domain"/>
    <property type="match status" value="1"/>
</dbReference>
<comment type="caution">
    <text evidence="8">The sequence shown here is derived from an EMBL/GenBank/DDBJ whole genome shotgun (WGS) entry which is preliminary data.</text>
</comment>
<evidence type="ECO:0000256" key="2">
    <source>
        <dbReference type="ARBA" id="ARBA00023277"/>
    </source>
</evidence>
<accession>A0ABU5ZIC6</accession>
<gene>
    <name evidence="8" type="ORF">VF724_05230</name>
</gene>
<dbReference type="InterPro" id="IPR004300">
    <property type="entry name" value="Glyco_hydro_57_N"/>
</dbReference>
<evidence type="ECO:0000256" key="3">
    <source>
        <dbReference type="RuleBase" id="RU361196"/>
    </source>
</evidence>
<keyword evidence="9" id="KW-1185">Reference proteome</keyword>
<dbReference type="Gene3D" id="3.20.110.10">
    <property type="entry name" value="Glycoside hydrolase 38, N terminal domain"/>
    <property type="match status" value="1"/>
</dbReference>
<dbReference type="SUPFAM" id="SSF53756">
    <property type="entry name" value="UDP-Glycosyltransferase/glycogen phosphorylase"/>
    <property type="match status" value="1"/>
</dbReference>
<dbReference type="InterPro" id="IPR028995">
    <property type="entry name" value="Glyco_hydro_57/38_cen_sf"/>
</dbReference>
<name>A0ABU5ZIC6_9BACL</name>
<dbReference type="PANTHER" id="PTHR41695">
    <property type="entry name" value="1,4-ALPHA-GLUCAN BRANCHING ENZYME RV3031-RELATED"/>
    <property type="match status" value="1"/>
</dbReference>
<evidence type="ECO:0000259" key="7">
    <source>
        <dbReference type="Pfam" id="PF13439"/>
    </source>
</evidence>
<protein>
    <submittedName>
        <fullName evidence="8">1,4-alpha-glucan branching protein domain-containing protein</fullName>
    </submittedName>
</protein>
<dbReference type="Pfam" id="PF00534">
    <property type="entry name" value="Glycos_transf_1"/>
    <property type="match status" value="1"/>
</dbReference>
<dbReference type="Gene3D" id="3.40.50.2000">
    <property type="entry name" value="Glycogen Phosphorylase B"/>
    <property type="match status" value="2"/>
</dbReference>
<evidence type="ECO:0000259" key="6">
    <source>
        <dbReference type="Pfam" id="PF09210"/>
    </source>
</evidence>
<dbReference type="Pfam" id="PF03065">
    <property type="entry name" value="Glyco_hydro_57"/>
    <property type="match status" value="1"/>
</dbReference>
<organism evidence="8 9">
    <name type="scientific">Ferviditalea candida</name>
    <dbReference type="NCBI Taxonomy" id="3108399"/>
    <lineage>
        <taxon>Bacteria</taxon>
        <taxon>Bacillati</taxon>
        <taxon>Bacillota</taxon>
        <taxon>Bacilli</taxon>
        <taxon>Bacillales</taxon>
        <taxon>Paenibacillaceae</taxon>
        <taxon>Ferviditalea</taxon>
    </lineage>
</organism>
<dbReference type="PANTHER" id="PTHR41695:SF1">
    <property type="entry name" value="1,4-ALPHA-GLUCAN BRANCHING ENZYME TK1436"/>
    <property type="match status" value="1"/>
</dbReference>
<dbReference type="SUPFAM" id="SSF88688">
    <property type="entry name" value="Families 57/38 glycoside transferase middle domain"/>
    <property type="match status" value="1"/>
</dbReference>
<dbReference type="InterPro" id="IPR028098">
    <property type="entry name" value="Glyco_trans_4-like_N"/>
</dbReference>
<feature type="domain" description="Glycosyl transferase family 1" evidence="4">
    <location>
        <begin position="781"/>
        <end position="936"/>
    </location>
</feature>
<dbReference type="RefSeq" id="WP_371753175.1">
    <property type="nucleotide sequence ID" value="NZ_JAYJLD010000005.1"/>
</dbReference>
<feature type="domain" description="Glycosyltransferase subfamily 4-like N-terminal" evidence="7">
    <location>
        <begin position="588"/>
        <end position="762"/>
    </location>
</feature>
<dbReference type="InterPro" id="IPR027291">
    <property type="entry name" value="Glyco_hydro_38_N_sf"/>
</dbReference>
<evidence type="ECO:0000313" key="8">
    <source>
        <dbReference type="EMBL" id="MEB3101061.1"/>
    </source>
</evidence>
<dbReference type="CDD" id="cd03801">
    <property type="entry name" value="GT4_PimA-like"/>
    <property type="match status" value="1"/>
</dbReference>
<evidence type="ECO:0000313" key="9">
    <source>
        <dbReference type="Proteomes" id="UP001310386"/>
    </source>
</evidence>
<sequence>MQNQIDSKTGPQGYLALVLHAHLPYIRHYDRDDYMEERWFHEAMTETYLPLIDIFDRLLNDGVDFRMTLSFSPTLLSLFSDPLMQNRYLKHLERLIELADKEKSRLRGDRRFLPLAEMYAGRLRILKVLYTSCDRNIVTKFKYFQDIGKIEIITSAASHGFLPLMKTEEAIYAQLATAVREYERYFARKPRGVWLPECGFTNGIDRILKSLGIDYFFADAAAIEYATPRPNRELYAPLMTPYGVSVFARDPESSEQVWSKDFGYPGDYDYREYYRDIGWDLGWNDPEEWEYIRPYVLPTHERINTGIKYYRITGPGAHREPYNPEWARNKASMHAGNFIFNRQKQAEAWHSRLDRPPIIVSPYDAELFGHWWYEGPMWIEILSRKIHHHQNQIRMITPSEYLERYPLSDTGFVNESSWGRNHSAEVWLQGNNDWIYRHLHQAEERMIQLATKHQHLLSTHSMPASLLKRALNQAVRELMLAQSSDWAFIMDTGSVVDYAVRRTKDHLGCFNQLCNMIDQEHIDERFLRELEAKDNCLTEVDYLDYRVLVAVSPIAIVPDIQRWKQLLEETGERPNTFMLAWEYPPKYVGGLSRAVSELAEALAAQGEIVHVVTTSHWGSPDFERLNGVYVHRLPLLTSGDTDFYHWTFEMNLAMVDHLVQWKEHGGRIDLLHAHDWMVYHAAREIKHSYGIPLVATIHATEWGRNQGNLHTDLQHKIHGIEWKLTYEARRVFVCSDYMKRELTNIFRLPEDKITIIPNGIALKQPLSATSSRPGRLPWFRAEEKVIFFIGRLVFEKGVQVLLESMPRVLAQVPNAKLVIAGEGPMKNELMHKAEHLGDRVAFVGYVDNALKESLYASADLCVIPSLYEPFGIVALEAMKHRIPVVVSDVGGLAEIINHGKDGYKALPGHVESLSWHISELLLQPELGSLMAEAAYQKLQNEYNWEIIASRMKDIFHDLYFFTPEPLLIRS</sequence>
<dbReference type="EMBL" id="JAYJLD010000005">
    <property type="protein sequence ID" value="MEB3101061.1"/>
    <property type="molecule type" value="Genomic_DNA"/>
</dbReference>
<dbReference type="CDD" id="cd10792">
    <property type="entry name" value="GH57N_AmyC_like"/>
    <property type="match status" value="1"/>
</dbReference>
<evidence type="ECO:0000256" key="1">
    <source>
        <dbReference type="ARBA" id="ARBA00006821"/>
    </source>
</evidence>
<dbReference type="Pfam" id="PF13439">
    <property type="entry name" value="Glyco_transf_4"/>
    <property type="match status" value="1"/>
</dbReference>
<proteinExistence type="inferred from homology"/>
<reference evidence="8" key="1">
    <citation type="submission" date="2023-12" db="EMBL/GenBank/DDBJ databases">
        <title>Fervidustalea candida gen. nov., sp. nov., a novel member of the family Paenibacillaceae isolated from a geothermal area.</title>
        <authorList>
            <person name="Li W.-J."/>
            <person name="Jiao J.-Y."/>
            <person name="Chen Y."/>
        </authorList>
    </citation>
    <scope>NUCLEOTIDE SEQUENCE</scope>
    <source>
        <strain evidence="8">SYSU GA230002</strain>
    </source>
</reference>
<dbReference type="InterPro" id="IPR015293">
    <property type="entry name" value="BE_C"/>
</dbReference>
<dbReference type="Proteomes" id="UP001310386">
    <property type="component" value="Unassembled WGS sequence"/>
</dbReference>
<dbReference type="InterPro" id="IPR040042">
    <property type="entry name" value="Branching_enz_MT3115-like"/>
</dbReference>
<evidence type="ECO:0000259" key="5">
    <source>
        <dbReference type="Pfam" id="PF03065"/>
    </source>
</evidence>
<evidence type="ECO:0000259" key="4">
    <source>
        <dbReference type="Pfam" id="PF00534"/>
    </source>
</evidence>
<feature type="domain" description="1,4-alpha-glucan branching enzyme C-terminal" evidence="6">
    <location>
        <begin position="438"/>
        <end position="545"/>
    </location>
</feature>